<accession>A0A1Y1XHX4</accession>
<sequence length="471" mass="55498">MNPNNLNIKPIQNQEVLKSVEILKKTIKEGNGILKFFETISNLETENSLTAEDIRKCSSPQSVNTFFPTSPIKSRKTSIGVDNSTTKFNNTKVLSFIRYSLLMKFQVLWKYIKQLYNHVNYEMNDIIDSYLHCIIYVLSMSTIIEDTLARAEDVNNKGKITKKGKKYAMNVIFKVRLYLINLLNDLKVITADEILMKYHPIFTTHDPKYNQNKKQKIPKKFLDIEELINNELKKYSSNSNGDDQVLRGYLQKKRENEKFVSWKKKYFLLTHKALMYCDKEISNNFSNISTAKFLMFCDYDCIERIPEEEVKKKYCMRLFSLQDPRQSILLAASDEVEEILWFNQIRDKMFINSNIFTHEDDSTIPINEGDQFRNITNDELKDLVRLINLEEKIKTNLVKYIFIDKMNEIIKRISNNNIGSSEDISDNDDKKILVKLEKLRNDDMDYFLSITTDYKQDDFLINLLYEINIHC</sequence>
<dbReference type="Proteomes" id="UP000193944">
    <property type="component" value="Unassembled WGS sequence"/>
</dbReference>
<feature type="domain" description="PH" evidence="1">
    <location>
        <begin position="243"/>
        <end position="350"/>
    </location>
</feature>
<dbReference type="Gene3D" id="2.30.29.30">
    <property type="entry name" value="Pleckstrin-homology domain (PH domain)/Phosphotyrosine-binding domain (PTB)"/>
    <property type="match status" value="1"/>
</dbReference>
<reference evidence="2 3" key="2">
    <citation type="submission" date="2016-08" db="EMBL/GenBank/DDBJ databases">
        <title>Pervasive Adenine N6-methylation of Active Genes in Fungi.</title>
        <authorList>
            <consortium name="DOE Joint Genome Institute"/>
            <person name="Mondo S.J."/>
            <person name="Dannebaum R.O."/>
            <person name="Kuo R.C."/>
            <person name="Labutti K."/>
            <person name="Haridas S."/>
            <person name="Kuo A."/>
            <person name="Salamov A."/>
            <person name="Ahrendt S.R."/>
            <person name="Lipzen A."/>
            <person name="Sullivan W."/>
            <person name="Andreopoulos W.B."/>
            <person name="Clum A."/>
            <person name="Lindquist E."/>
            <person name="Daum C."/>
            <person name="Ramamoorthy G.K."/>
            <person name="Gryganskyi A."/>
            <person name="Culley D."/>
            <person name="Magnuson J.K."/>
            <person name="James T.Y."/>
            <person name="O'Malley M.A."/>
            <person name="Stajich J.E."/>
            <person name="Spatafora J.W."/>
            <person name="Visel A."/>
            <person name="Grigoriev I.V."/>
        </authorList>
    </citation>
    <scope>NUCLEOTIDE SEQUENCE [LARGE SCALE GENOMIC DNA]</scope>
    <source>
        <strain evidence="2 3">S4</strain>
    </source>
</reference>
<organism evidence="2 3">
    <name type="scientific">Anaeromyces robustus</name>
    <dbReference type="NCBI Taxonomy" id="1754192"/>
    <lineage>
        <taxon>Eukaryota</taxon>
        <taxon>Fungi</taxon>
        <taxon>Fungi incertae sedis</taxon>
        <taxon>Chytridiomycota</taxon>
        <taxon>Chytridiomycota incertae sedis</taxon>
        <taxon>Neocallimastigomycetes</taxon>
        <taxon>Neocallimastigales</taxon>
        <taxon>Neocallimastigaceae</taxon>
        <taxon>Anaeromyces</taxon>
    </lineage>
</organism>
<dbReference type="InterPro" id="IPR011993">
    <property type="entry name" value="PH-like_dom_sf"/>
</dbReference>
<dbReference type="SMART" id="SM00233">
    <property type="entry name" value="PH"/>
    <property type="match status" value="1"/>
</dbReference>
<gene>
    <name evidence="2" type="ORF">BCR32DRAFT_265707</name>
</gene>
<evidence type="ECO:0000313" key="3">
    <source>
        <dbReference type="Proteomes" id="UP000193944"/>
    </source>
</evidence>
<dbReference type="CDD" id="cd00821">
    <property type="entry name" value="PH"/>
    <property type="match status" value="1"/>
</dbReference>
<comment type="caution">
    <text evidence="2">The sequence shown here is derived from an EMBL/GenBank/DDBJ whole genome shotgun (WGS) entry which is preliminary data.</text>
</comment>
<protein>
    <recommendedName>
        <fullName evidence="1">PH domain-containing protein</fullName>
    </recommendedName>
</protein>
<evidence type="ECO:0000259" key="1">
    <source>
        <dbReference type="PROSITE" id="PS50003"/>
    </source>
</evidence>
<dbReference type="InterPro" id="IPR001849">
    <property type="entry name" value="PH_domain"/>
</dbReference>
<reference evidence="2 3" key="1">
    <citation type="submission" date="2016-08" db="EMBL/GenBank/DDBJ databases">
        <title>A Parts List for Fungal Cellulosomes Revealed by Comparative Genomics.</title>
        <authorList>
            <consortium name="DOE Joint Genome Institute"/>
            <person name="Haitjema C.H."/>
            <person name="Gilmore S.P."/>
            <person name="Henske J.K."/>
            <person name="Solomon K.V."/>
            <person name="De Groot R."/>
            <person name="Kuo A."/>
            <person name="Mondo S.J."/>
            <person name="Salamov A.A."/>
            <person name="Labutti K."/>
            <person name="Zhao Z."/>
            <person name="Chiniquy J."/>
            <person name="Barry K."/>
            <person name="Brewer H.M."/>
            <person name="Purvine S.O."/>
            <person name="Wright A.T."/>
            <person name="Boxma B."/>
            <person name="Van Alen T."/>
            <person name="Hackstein J.H."/>
            <person name="Baker S.E."/>
            <person name="Grigoriev I.V."/>
            <person name="O'Malley M.A."/>
        </authorList>
    </citation>
    <scope>NUCLEOTIDE SEQUENCE [LARGE SCALE GENOMIC DNA]</scope>
    <source>
        <strain evidence="2 3">S4</strain>
    </source>
</reference>
<evidence type="ECO:0000313" key="2">
    <source>
        <dbReference type="EMBL" id="ORX85302.1"/>
    </source>
</evidence>
<dbReference type="EMBL" id="MCFG01000037">
    <property type="protein sequence ID" value="ORX85302.1"/>
    <property type="molecule type" value="Genomic_DNA"/>
</dbReference>
<dbReference type="Pfam" id="PF00169">
    <property type="entry name" value="PH"/>
    <property type="match status" value="1"/>
</dbReference>
<dbReference type="AlphaFoldDB" id="A0A1Y1XHX4"/>
<dbReference type="OrthoDB" id="2139360at2759"/>
<keyword evidence="3" id="KW-1185">Reference proteome</keyword>
<dbReference type="SUPFAM" id="SSF50729">
    <property type="entry name" value="PH domain-like"/>
    <property type="match status" value="1"/>
</dbReference>
<proteinExistence type="predicted"/>
<dbReference type="PROSITE" id="PS50003">
    <property type="entry name" value="PH_DOMAIN"/>
    <property type="match status" value="1"/>
</dbReference>
<name>A0A1Y1XHX4_9FUNG</name>